<dbReference type="Gene3D" id="3.40.50.150">
    <property type="entry name" value="Vaccinia Virus protein VP39"/>
    <property type="match status" value="1"/>
</dbReference>
<name>A0A975BPB0_9BACT</name>
<organism evidence="2 3">
    <name type="scientific">Desulfonema magnum</name>
    <dbReference type="NCBI Taxonomy" id="45655"/>
    <lineage>
        <taxon>Bacteria</taxon>
        <taxon>Pseudomonadati</taxon>
        <taxon>Thermodesulfobacteriota</taxon>
        <taxon>Desulfobacteria</taxon>
        <taxon>Desulfobacterales</taxon>
        <taxon>Desulfococcaceae</taxon>
        <taxon>Desulfonema</taxon>
    </lineage>
</organism>
<evidence type="ECO:0000259" key="1">
    <source>
        <dbReference type="Pfam" id="PF06634"/>
    </source>
</evidence>
<proteinExistence type="predicted"/>
<evidence type="ECO:0000313" key="2">
    <source>
        <dbReference type="EMBL" id="QTA88689.1"/>
    </source>
</evidence>
<sequence length="1083" mass="121422">MRNSDKRLIEQGFFCHQVGAETQRERDTGKAPPINRLHVWWARRPLTPSRAAVFSSLVSADTDPERFIRSLGIEKVQAMIDGVPRTLTGKLLERVKSVEPEREILIADGVVIRALIAEEKRRAENRELIEKLRVKDSALSDDPVILRWEAESLPLADPWPQEGDTLPVQRVMGDPAWAKEKMAFSRKHGIRFSGDGYGYDRAFQKSAMSPKSGLTVLDPTSGGGSIPFEALRLGYNVIANDLNPVATVILYATLDYPLRFGSDLGDEIQHWGERLLSYAHERLYDVFPDGQILPIEEQGRLRKTLSSCPGYFDEFNKEQIADFIYARQVRCPHCGGDAPLLNTCWLSKQAADAWGVRIIPDGKSRNGKVRFETYRVSKGKGPGGEDPGFATVTRGVGFCVHCKQAISGDEIKAQARGEGLPGEGRGARGVGESSYGKWEDRLYCVVANRSEPETDGNGNLKRFKSGTRKGKIKTRKIRFFRPPRECDLSALEDAEKKLAEKWDEWERMGLIPTEKFPKGNDKRPVIYGMPRWCDMFTPRQLFAHLTLVEGLNKLRAEIIELLGQEKARAVVTYLQFAIDKGLDYNSRQTRWEYTRGIVKGNFGRHDFSLKWTFGEMIFTGPRSGAAWALAQVTDAYKGIASLVCPLRSGGAKNSLPCLTIYNGTAAHIPGVPDHSVDLVCMDPPYYDNVQYAGLSDFFYVWQKRTLKDFYPDIFSRRLTNKKEEAVANPARDGSAKEAKKAYEKVMGDIFAECNRVLRHDGIMTLMFTHKRQDAWETLTRSLIESGWIITAAVPVESEAAESMHQKNMAAAASSIFISCRKRKGENAFPAVWTGIGGSGVQRGIQDAVEEGLKEFEPLRLSPVDQMVACYGRALGVLSEHWPVTDGDELVSPVLAMNEASRIVSAYQIRRITANRLTVDDLDSETAMALTLFGIRGLGEFSFDEALSLSKSLNIPIVSKNSGYRVRGRMIGMNKQTPGRRSRGAAEETSGFHAPLICRGAKLRVARPEERSPARLSDPQTQWDVFQGFIQEYRKGDIPLARPYLEKHVPEHQRIILDILRVWASETDDPELKKEAESLLFSFR</sequence>
<accession>A0A975BPB0</accession>
<feature type="domain" description="DUF1156" evidence="1">
    <location>
        <begin position="16"/>
        <end position="65"/>
    </location>
</feature>
<dbReference type="RefSeq" id="WP_207683344.1">
    <property type="nucleotide sequence ID" value="NZ_CP061800.1"/>
</dbReference>
<dbReference type="AlphaFoldDB" id="A0A975BPB0"/>
<reference evidence="2" key="1">
    <citation type="journal article" date="2021" name="Microb. Physiol.">
        <title>Proteogenomic Insights into the Physiology of Marine, Sulfate-Reducing, Filamentous Desulfonema limicola and Desulfonema magnum.</title>
        <authorList>
            <person name="Schnaars V."/>
            <person name="Wohlbrand L."/>
            <person name="Scheve S."/>
            <person name="Hinrichs C."/>
            <person name="Reinhardt R."/>
            <person name="Rabus R."/>
        </authorList>
    </citation>
    <scope>NUCLEOTIDE SEQUENCE</scope>
    <source>
        <strain evidence="2">4be13</strain>
    </source>
</reference>
<dbReference type="Pfam" id="PF06634">
    <property type="entry name" value="DUF1156"/>
    <property type="match status" value="1"/>
</dbReference>
<dbReference type="EMBL" id="CP061800">
    <property type="protein sequence ID" value="QTA88689.1"/>
    <property type="molecule type" value="Genomic_DNA"/>
</dbReference>
<evidence type="ECO:0000313" key="3">
    <source>
        <dbReference type="Proteomes" id="UP000663722"/>
    </source>
</evidence>
<dbReference type="InterPro" id="IPR009537">
    <property type="entry name" value="DUF1156"/>
</dbReference>
<dbReference type="InterPro" id="IPR029063">
    <property type="entry name" value="SAM-dependent_MTases_sf"/>
</dbReference>
<keyword evidence="3" id="KW-1185">Reference proteome</keyword>
<dbReference type="SUPFAM" id="SSF53335">
    <property type="entry name" value="S-adenosyl-L-methionine-dependent methyltransferases"/>
    <property type="match status" value="1"/>
</dbReference>
<dbReference type="KEGG" id="dmm:dnm_047360"/>
<gene>
    <name evidence="2" type="ORF">dnm_047360</name>
</gene>
<protein>
    <submittedName>
        <fullName evidence="2">DUF1156</fullName>
    </submittedName>
</protein>
<dbReference type="Proteomes" id="UP000663722">
    <property type="component" value="Chromosome"/>
</dbReference>